<organism evidence="2">
    <name type="scientific">Candida tenuis (strain ATCC 10573 / BCRC 21748 / CBS 615 / JCM 9827 / NBRC 10315 / NRRL Y-1498 / VKM Y-70)</name>
    <name type="common">Yeast</name>
    <name type="synonym">Yamadazyma tenuis</name>
    <dbReference type="NCBI Taxonomy" id="590646"/>
    <lineage>
        <taxon>Eukaryota</taxon>
        <taxon>Fungi</taxon>
        <taxon>Dikarya</taxon>
        <taxon>Ascomycota</taxon>
        <taxon>Saccharomycotina</taxon>
        <taxon>Pichiomycetes</taxon>
        <taxon>Debaryomycetaceae</taxon>
        <taxon>Yamadazyma</taxon>
    </lineage>
</organism>
<dbReference type="PANTHER" id="PTHR38699:SF1">
    <property type="entry name" value="MITOPHAGY RECEPTOR ATG43"/>
    <property type="match status" value="1"/>
</dbReference>
<dbReference type="EMBL" id="GL996515">
    <property type="protein sequence ID" value="EGV64745.1"/>
    <property type="molecule type" value="Genomic_DNA"/>
</dbReference>
<reference evidence="1 2" key="1">
    <citation type="journal article" date="2011" name="Proc. Natl. Acad. Sci. U.S.A.">
        <title>Comparative genomics of xylose-fermenting fungi for enhanced biofuel production.</title>
        <authorList>
            <person name="Wohlbach D.J."/>
            <person name="Kuo A."/>
            <person name="Sato T.K."/>
            <person name="Potts K.M."/>
            <person name="Salamov A.A."/>
            <person name="LaButti K.M."/>
            <person name="Sun H."/>
            <person name="Clum A."/>
            <person name="Pangilinan J.L."/>
            <person name="Lindquist E.A."/>
            <person name="Lucas S."/>
            <person name="Lapidus A."/>
            <person name="Jin M."/>
            <person name="Gunawan C."/>
            <person name="Balan V."/>
            <person name="Dale B.E."/>
            <person name="Jeffries T.W."/>
            <person name="Zinkel R."/>
            <person name="Barry K.W."/>
            <person name="Grigoriev I.V."/>
            <person name="Gasch A.P."/>
        </authorList>
    </citation>
    <scope>NUCLEOTIDE SEQUENCE [LARGE SCALE GENOMIC DNA]</scope>
    <source>
        <strain evidence="2">ATCC 10573 / BCRC 21748 / CBS 615 / JCM 9827 / NBRC 10315 / NRRL Y-1498 / VKM Y-70</strain>
    </source>
</reference>
<name>G3B2R9_CANTC</name>
<dbReference type="eggNOG" id="ENOG502SE22">
    <property type="taxonomic scope" value="Eukaryota"/>
</dbReference>
<dbReference type="STRING" id="590646.G3B2R9"/>
<sequence length="135" mass="15192">MSTITNLPLPDLRFENTFMKSLRTYAAESAKTPPQAVPELALRTESEIDLLNEQLDLDEQSQIDQPLPPITPAIVAYAIIKDQILMPLLQGILYSGLILVSKPYLRLVVLQGQKFGSYLATILGVHQFTRPRPYR</sequence>
<evidence type="ECO:0000313" key="2">
    <source>
        <dbReference type="Proteomes" id="UP000000707"/>
    </source>
</evidence>
<gene>
    <name evidence="1" type="ORF">CANTEDRAFT_103249</name>
</gene>
<dbReference type="Proteomes" id="UP000000707">
    <property type="component" value="Unassembled WGS sequence"/>
</dbReference>
<dbReference type="AlphaFoldDB" id="G3B2R9"/>
<dbReference type="KEGG" id="cten:18245612"/>
<dbReference type="GO" id="GO:0000423">
    <property type="term" value="P:mitophagy"/>
    <property type="evidence" value="ECO:0007669"/>
    <property type="project" value="InterPro"/>
</dbReference>
<proteinExistence type="predicted"/>
<dbReference type="InterPro" id="IPR013898">
    <property type="entry name" value="Atg43"/>
</dbReference>
<dbReference type="HOGENOM" id="CLU_156033_0_0_1"/>
<dbReference type="GeneID" id="18245612"/>
<dbReference type="PANTHER" id="PTHR38699">
    <property type="entry name" value="CHROMOSOME 1, WHOLE GENOME SHOTGUN SEQUENCE"/>
    <property type="match status" value="1"/>
</dbReference>
<keyword evidence="2" id="KW-1185">Reference proteome</keyword>
<evidence type="ECO:0000313" key="1">
    <source>
        <dbReference type="EMBL" id="EGV64745.1"/>
    </source>
</evidence>
<protein>
    <recommendedName>
        <fullName evidence="3">DUF1770-domain-containing protein</fullName>
    </recommendedName>
</protein>
<evidence type="ECO:0008006" key="3">
    <source>
        <dbReference type="Google" id="ProtNLM"/>
    </source>
</evidence>
<dbReference type="RefSeq" id="XP_006685551.1">
    <property type="nucleotide sequence ID" value="XM_006685488.1"/>
</dbReference>
<accession>G3B2R9</accession>
<dbReference type="OrthoDB" id="2430343at2759"/>
<dbReference type="GO" id="GO:0140580">
    <property type="term" value="F:mitochondrion autophagosome adaptor activity"/>
    <property type="evidence" value="ECO:0007669"/>
    <property type="project" value="InterPro"/>
</dbReference>